<dbReference type="NCBIfam" id="TIGR02481">
    <property type="entry name" value="hemeryth_dom"/>
    <property type="match status" value="1"/>
</dbReference>
<dbReference type="InterPro" id="IPR035938">
    <property type="entry name" value="Hemerythrin-like_sf"/>
</dbReference>
<protein>
    <submittedName>
        <fullName evidence="5">Hemerythrin domain-containing protein</fullName>
    </submittedName>
</protein>
<dbReference type="CDD" id="cd12107">
    <property type="entry name" value="Hemerythrin"/>
    <property type="match status" value="1"/>
</dbReference>
<dbReference type="InterPro" id="IPR050669">
    <property type="entry name" value="Hemerythrin"/>
</dbReference>
<accession>A0ABZ0D5V0</accession>
<gene>
    <name evidence="5" type="ORF">RXV79_08270</name>
</gene>
<keyword evidence="2" id="KW-0479">Metal-binding</keyword>
<feature type="domain" description="Hemerythrin-like" evidence="4">
    <location>
        <begin position="16"/>
        <end position="121"/>
    </location>
</feature>
<keyword evidence="3" id="KW-0408">Iron</keyword>
<dbReference type="RefSeq" id="WP_316702944.1">
    <property type="nucleotide sequence ID" value="NZ_CP136336.1"/>
</dbReference>
<comment type="similarity">
    <text evidence="1">Belongs to the hemerythrin family.</text>
</comment>
<dbReference type="EMBL" id="CP136336">
    <property type="protein sequence ID" value="WOB10049.1"/>
    <property type="molecule type" value="Genomic_DNA"/>
</dbReference>
<evidence type="ECO:0000313" key="6">
    <source>
        <dbReference type="Proteomes" id="UP001303946"/>
    </source>
</evidence>
<sequence length="161" mass="17627">MPTLEWSDALALDVPSMDDTHREFVTLLAMAEQASDAALPQCWQDLIDHTEDHFGQEDRWMAATRFASGNCHTTQHKVVLDTLREAARLVDSGEYGPALLRKLTKELGEWFPQHAQSMDAALALHLRRVGYDPATGALLVPQALPETLIEGCGGLACSTGT</sequence>
<evidence type="ECO:0000256" key="2">
    <source>
        <dbReference type="ARBA" id="ARBA00022723"/>
    </source>
</evidence>
<dbReference type="PANTHER" id="PTHR37164">
    <property type="entry name" value="BACTERIOHEMERYTHRIN"/>
    <property type="match status" value="1"/>
</dbReference>
<keyword evidence="6" id="KW-1185">Reference proteome</keyword>
<evidence type="ECO:0000313" key="5">
    <source>
        <dbReference type="EMBL" id="WOB10049.1"/>
    </source>
</evidence>
<reference evidence="5 6" key="1">
    <citation type="submission" date="2023-10" db="EMBL/GenBank/DDBJ databases">
        <title>Bacteria for the degradation of biodegradable plastic PBAT(Polybutylene adipate terephthalate).</title>
        <authorList>
            <person name="Weon H.-Y."/>
            <person name="Yeon J."/>
        </authorList>
    </citation>
    <scope>NUCLEOTIDE SEQUENCE [LARGE SCALE GENOMIC DNA]</scope>
    <source>
        <strain evidence="5 6">SBD 7-3</strain>
    </source>
</reference>
<organism evidence="5 6">
    <name type="scientific">Piscinibacter gummiphilus</name>
    <dbReference type="NCBI Taxonomy" id="946333"/>
    <lineage>
        <taxon>Bacteria</taxon>
        <taxon>Pseudomonadati</taxon>
        <taxon>Pseudomonadota</taxon>
        <taxon>Betaproteobacteria</taxon>
        <taxon>Burkholderiales</taxon>
        <taxon>Sphaerotilaceae</taxon>
        <taxon>Piscinibacter</taxon>
    </lineage>
</organism>
<dbReference type="SUPFAM" id="SSF47188">
    <property type="entry name" value="Hemerythrin-like"/>
    <property type="match status" value="1"/>
</dbReference>
<proteinExistence type="inferred from homology"/>
<name>A0ABZ0D5V0_9BURK</name>
<evidence type="ECO:0000256" key="1">
    <source>
        <dbReference type="ARBA" id="ARBA00010587"/>
    </source>
</evidence>
<dbReference type="Gene3D" id="1.20.120.50">
    <property type="entry name" value="Hemerythrin-like"/>
    <property type="match status" value="1"/>
</dbReference>
<dbReference type="InterPro" id="IPR012827">
    <property type="entry name" value="Hemerythrin_metal-bd"/>
</dbReference>
<evidence type="ECO:0000259" key="4">
    <source>
        <dbReference type="Pfam" id="PF01814"/>
    </source>
</evidence>
<dbReference type="PANTHER" id="PTHR37164:SF1">
    <property type="entry name" value="BACTERIOHEMERYTHRIN"/>
    <property type="match status" value="1"/>
</dbReference>
<dbReference type="Pfam" id="PF01814">
    <property type="entry name" value="Hemerythrin"/>
    <property type="match status" value="1"/>
</dbReference>
<evidence type="ECO:0000256" key="3">
    <source>
        <dbReference type="ARBA" id="ARBA00023004"/>
    </source>
</evidence>
<dbReference type="Proteomes" id="UP001303946">
    <property type="component" value="Chromosome"/>
</dbReference>
<dbReference type="InterPro" id="IPR012312">
    <property type="entry name" value="Hemerythrin-like"/>
</dbReference>